<dbReference type="Proteomes" id="UP000697107">
    <property type="component" value="Unassembled WGS sequence"/>
</dbReference>
<dbReference type="EMBL" id="RCMV01000197">
    <property type="protein sequence ID" value="KAG3222007.1"/>
    <property type="molecule type" value="Genomic_DNA"/>
</dbReference>
<evidence type="ECO:0000256" key="2">
    <source>
        <dbReference type="ARBA" id="ARBA00010400"/>
    </source>
</evidence>
<feature type="signal peptide" evidence="5">
    <location>
        <begin position="1"/>
        <end position="20"/>
    </location>
</feature>
<comment type="subcellular location">
    <subcellularLocation>
        <location evidence="1 5">Secreted</location>
    </subcellularLocation>
</comment>
<dbReference type="Proteomes" id="UP000736787">
    <property type="component" value="Unassembled WGS sequence"/>
</dbReference>
<dbReference type="Proteomes" id="UP000251314">
    <property type="component" value="Unassembled WGS sequence"/>
</dbReference>
<dbReference type="STRING" id="29920.A0A329RVQ8"/>
<evidence type="ECO:0000313" key="10">
    <source>
        <dbReference type="EMBL" id="KAG2985162.1"/>
    </source>
</evidence>
<dbReference type="Pfam" id="PF16810">
    <property type="entry name" value="RXLR"/>
    <property type="match status" value="1"/>
</dbReference>
<dbReference type="OrthoDB" id="125050at2759"/>
<dbReference type="EMBL" id="JAENGZ010000986">
    <property type="protein sequence ID" value="KAG6951717.1"/>
    <property type="molecule type" value="Genomic_DNA"/>
</dbReference>
<evidence type="ECO:0000313" key="14">
    <source>
        <dbReference type="Proteomes" id="UP000251314"/>
    </source>
</evidence>
<evidence type="ECO:0000256" key="3">
    <source>
        <dbReference type="ARBA" id="ARBA00022525"/>
    </source>
</evidence>
<organism evidence="13 14">
    <name type="scientific">Phytophthora cactorum</name>
    <dbReference type="NCBI Taxonomy" id="29920"/>
    <lineage>
        <taxon>Eukaryota</taxon>
        <taxon>Sar</taxon>
        <taxon>Stramenopiles</taxon>
        <taxon>Oomycota</taxon>
        <taxon>Peronosporomycetes</taxon>
        <taxon>Peronosporales</taxon>
        <taxon>Peronosporaceae</taxon>
        <taxon>Phytophthora</taxon>
    </lineage>
</organism>
<evidence type="ECO:0000313" key="7">
    <source>
        <dbReference type="EMBL" id="KAG2858867.1"/>
    </source>
</evidence>
<dbReference type="GO" id="GO:0005576">
    <property type="term" value="C:extracellular region"/>
    <property type="evidence" value="ECO:0007669"/>
    <property type="project" value="UniProtKB-SubCell"/>
</dbReference>
<reference evidence="12" key="3">
    <citation type="submission" date="2021-01" db="EMBL/GenBank/DDBJ databases">
        <title>Phytophthora aleatoria, a newly-described species from Pinus radiata is distinct from Phytophthora cactorum isolates based on comparative genomics.</title>
        <authorList>
            <person name="Mcdougal R."/>
            <person name="Panda P."/>
            <person name="Williams N."/>
            <person name="Studholme D.J."/>
        </authorList>
    </citation>
    <scope>NUCLEOTIDE SEQUENCE</scope>
    <source>
        <strain evidence="12">NZFS 3830</strain>
    </source>
</reference>
<comment type="similarity">
    <text evidence="2 5">Belongs to the RxLR effector family.</text>
</comment>
<evidence type="ECO:0000256" key="4">
    <source>
        <dbReference type="ARBA" id="ARBA00022729"/>
    </source>
</evidence>
<dbReference type="EMBL" id="MJFZ01000546">
    <property type="protein sequence ID" value="RAW27676.1"/>
    <property type="molecule type" value="Genomic_DNA"/>
</dbReference>
<evidence type="ECO:0000313" key="11">
    <source>
        <dbReference type="EMBL" id="KAG3222007.1"/>
    </source>
</evidence>
<accession>A0A329RVQ8</accession>
<evidence type="ECO:0000313" key="9">
    <source>
        <dbReference type="EMBL" id="KAG2945164.1"/>
    </source>
</evidence>
<dbReference type="VEuPathDB" id="FungiDB:PC110_g15929"/>
<keyword evidence="3 5" id="KW-0964">Secreted</keyword>
<dbReference type="EMBL" id="RCMK01000190">
    <property type="protein sequence ID" value="KAG2945164.1"/>
    <property type="molecule type" value="Genomic_DNA"/>
</dbReference>
<dbReference type="PROSITE" id="PS51257">
    <property type="entry name" value="PROKAR_LIPOPROTEIN"/>
    <property type="match status" value="1"/>
</dbReference>
<evidence type="ECO:0000256" key="6">
    <source>
        <dbReference type="SAM" id="MobiDB-lite"/>
    </source>
</evidence>
<feature type="region of interest" description="Disordered" evidence="6">
    <location>
        <begin position="46"/>
        <end position="91"/>
    </location>
</feature>
<evidence type="ECO:0000256" key="5">
    <source>
        <dbReference type="RuleBase" id="RU367124"/>
    </source>
</evidence>
<dbReference type="EMBL" id="RCMG01000236">
    <property type="protein sequence ID" value="KAG2858867.1"/>
    <property type="molecule type" value="Genomic_DNA"/>
</dbReference>
<dbReference type="Proteomes" id="UP000688947">
    <property type="component" value="Unassembled WGS sequence"/>
</dbReference>
<comment type="function">
    <text evidence="5">Effector that suppresses plant defense responses during pathogen infection.</text>
</comment>
<dbReference type="Proteomes" id="UP000760860">
    <property type="component" value="Unassembled WGS sequence"/>
</dbReference>
<keyword evidence="14" id="KW-1185">Reference proteome</keyword>
<name>A0A329RVQ8_9STRA</name>
<dbReference type="InterPro" id="IPR031825">
    <property type="entry name" value="RXLR"/>
</dbReference>
<evidence type="ECO:0000256" key="1">
    <source>
        <dbReference type="ARBA" id="ARBA00004613"/>
    </source>
</evidence>
<dbReference type="Proteomes" id="UP000774804">
    <property type="component" value="Unassembled WGS sequence"/>
</dbReference>
<reference evidence="7" key="2">
    <citation type="submission" date="2018-10" db="EMBL/GenBank/DDBJ databases">
        <title>Effector identification in a new, highly contiguous assembly of the strawberry crown rot pathogen Phytophthora cactorum.</title>
        <authorList>
            <person name="Armitage A.D."/>
            <person name="Nellist C.F."/>
            <person name="Bates H."/>
            <person name="Vickerstaff R.J."/>
            <person name="Harrison R.J."/>
        </authorList>
    </citation>
    <scope>NUCLEOTIDE SEQUENCE</scope>
    <source>
        <strain evidence="7">15-7</strain>
        <strain evidence="8">4032</strain>
        <strain evidence="9">4040</strain>
        <strain evidence="10">P415</strain>
        <strain evidence="11">P421</strain>
    </source>
</reference>
<dbReference type="Proteomes" id="UP000735874">
    <property type="component" value="Unassembled WGS sequence"/>
</dbReference>
<protein>
    <recommendedName>
        <fullName evidence="5">RxLR effector protein</fullName>
    </recommendedName>
</protein>
<comment type="domain">
    <text evidence="5">The RxLR-dEER motif acts to carry the protein into the host cell cytoplasm through binding to cell surface phosphatidylinositol-3-phosphate.</text>
</comment>
<comment type="caution">
    <text evidence="13">The sequence shown here is derived from an EMBL/GenBank/DDBJ whole genome shotgun (WGS) entry which is preliminary data.</text>
</comment>
<gene>
    <name evidence="12" type="ORF">JG687_00013442</name>
    <name evidence="13" type="ORF">PC110_g15929</name>
    <name evidence="7" type="ORF">PC113_g9425</name>
    <name evidence="8" type="ORF">PC115_g9174</name>
    <name evidence="9" type="ORF">PC117_g8673</name>
    <name evidence="10" type="ORF">PC118_g8488</name>
    <name evidence="11" type="ORF">PC129_g7258</name>
</gene>
<evidence type="ECO:0000313" key="12">
    <source>
        <dbReference type="EMBL" id="KAG6951717.1"/>
    </source>
</evidence>
<dbReference type="EMBL" id="RCML01000218">
    <property type="protein sequence ID" value="KAG2985162.1"/>
    <property type="molecule type" value="Genomic_DNA"/>
</dbReference>
<evidence type="ECO:0000313" key="13">
    <source>
        <dbReference type="EMBL" id="RAW27676.1"/>
    </source>
</evidence>
<evidence type="ECO:0000313" key="8">
    <source>
        <dbReference type="EMBL" id="KAG2922633.1"/>
    </source>
</evidence>
<feature type="chain" id="PRO_5040524818" description="RxLR effector protein" evidence="5">
    <location>
        <begin position="21"/>
        <end position="160"/>
    </location>
</feature>
<reference evidence="13 14" key="1">
    <citation type="submission" date="2018-01" db="EMBL/GenBank/DDBJ databases">
        <title>Draft genome of the strawberry crown rot pathogen Phytophthora cactorum.</title>
        <authorList>
            <person name="Armitage A.D."/>
            <person name="Lysoe E."/>
            <person name="Nellist C.F."/>
            <person name="Harrison R.J."/>
            <person name="Brurberg M.B."/>
        </authorList>
    </citation>
    <scope>NUCLEOTIDE SEQUENCE [LARGE SCALE GENOMIC DNA]</scope>
    <source>
        <strain evidence="13 14">10300</strain>
    </source>
</reference>
<keyword evidence="4 5" id="KW-0732">Signal</keyword>
<sequence length="160" mass="18488">MRLSYFVAVTFTGLLACAAASDSAKTVTASNDQVLSNRELIDTGANDNEKRFLRANQDTDDESEDSKTAKEAADSTKEEAESEDSDEERFSLIQTSNTPRYYWWFQNEMTPRDVRKELGLRSDSIKLVKRSIYKGYVKYYDTHCTYYENRKKAFCKAEEY</sequence>
<dbReference type="AlphaFoldDB" id="A0A329RVQ8"/>
<proteinExistence type="inferred from homology"/>
<feature type="compositionally biased region" description="Basic and acidic residues" evidence="6">
    <location>
        <begin position="65"/>
        <end position="79"/>
    </location>
</feature>
<dbReference type="EMBL" id="RCMI01000248">
    <property type="protein sequence ID" value="KAG2922633.1"/>
    <property type="molecule type" value="Genomic_DNA"/>
</dbReference>